<evidence type="ECO:0000256" key="5">
    <source>
        <dbReference type="SAM" id="MobiDB-lite"/>
    </source>
</evidence>
<dbReference type="InterPro" id="IPR024607">
    <property type="entry name" value="Sulfatase_CS"/>
</dbReference>
<feature type="region of interest" description="Disordered" evidence="5">
    <location>
        <begin position="496"/>
        <end position="520"/>
    </location>
</feature>
<evidence type="ECO:0000256" key="4">
    <source>
        <dbReference type="ARBA" id="ARBA00022837"/>
    </source>
</evidence>
<dbReference type="Gene3D" id="3.40.720.10">
    <property type="entry name" value="Alkaline Phosphatase, subunit A"/>
    <property type="match status" value="1"/>
</dbReference>
<dbReference type="Pfam" id="PF00884">
    <property type="entry name" value="Sulfatase"/>
    <property type="match status" value="1"/>
</dbReference>
<dbReference type="STRING" id="243090.RB348"/>
<evidence type="ECO:0000256" key="3">
    <source>
        <dbReference type="ARBA" id="ARBA00022801"/>
    </source>
</evidence>
<dbReference type="EnsemblBacteria" id="CAD71528">
    <property type="protein sequence ID" value="CAD71528"/>
    <property type="gene ID" value="RB348"/>
</dbReference>
<keyword evidence="2" id="KW-0479">Metal-binding</keyword>
<proteinExistence type="inferred from homology"/>
<dbReference type="GO" id="GO:0046872">
    <property type="term" value="F:metal ion binding"/>
    <property type="evidence" value="ECO:0007669"/>
    <property type="project" value="UniProtKB-KW"/>
</dbReference>
<dbReference type="KEGG" id="rba:RB348"/>
<keyword evidence="8" id="KW-1185">Reference proteome</keyword>
<dbReference type="PROSITE" id="PS00149">
    <property type="entry name" value="SULFATASE_2"/>
    <property type="match status" value="1"/>
</dbReference>
<dbReference type="FunCoup" id="Q7UYW3">
    <property type="interactions" value="58"/>
</dbReference>
<feature type="domain" description="Sulfatase N-terminal" evidence="6">
    <location>
        <begin position="56"/>
        <end position="372"/>
    </location>
</feature>
<dbReference type="FunFam" id="3.30.1120.10:FF:000018">
    <property type="entry name" value="N-acetylgalactosamine 6-sulfate sulfatase (GALNS)"/>
    <property type="match status" value="1"/>
</dbReference>
<dbReference type="PATRIC" id="fig|243090.15.peg.173"/>
<gene>
    <name evidence="7" type="ordered locus">RB348</name>
</gene>
<dbReference type="Gene3D" id="3.30.1120.10">
    <property type="match status" value="1"/>
</dbReference>
<evidence type="ECO:0000259" key="6">
    <source>
        <dbReference type="Pfam" id="PF00884"/>
    </source>
</evidence>
<organism evidence="7 8">
    <name type="scientific">Rhodopirellula baltica (strain DSM 10527 / NCIMB 13988 / SH1)</name>
    <dbReference type="NCBI Taxonomy" id="243090"/>
    <lineage>
        <taxon>Bacteria</taxon>
        <taxon>Pseudomonadati</taxon>
        <taxon>Planctomycetota</taxon>
        <taxon>Planctomycetia</taxon>
        <taxon>Pirellulales</taxon>
        <taxon>Pirellulaceae</taxon>
        <taxon>Rhodopirellula</taxon>
    </lineage>
</organism>
<name>Q7UYW3_RHOBA</name>
<dbReference type="PANTHER" id="PTHR42693">
    <property type="entry name" value="ARYLSULFATASE FAMILY MEMBER"/>
    <property type="match status" value="1"/>
</dbReference>
<reference evidence="7 8" key="1">
    <citation type="journal article" date="2003" name="Proc. Natl. Acad. Sci. U.S.A.">
        <title>Complete genome sequence of the marine planctomycete Pirellula sp. strain 1.</title>
        <authorList>
            <person name="Gloeckner F.O."/>
            <person name="Kube M."/>
            <person name="Bauer M."/>
            <person name="Teeling H."/>
            <person name="Lombardot T."/>
            <person name="Ludwig W."/>
            <person name="Gade D."/>
            <person name="Beck A."/>
            <person name="Borzym K."/>
            <person name="Heitmann K."/>
            <person name="Rabus R."/>
            <person name="Schlesner H."/>
            <person name="Amann R."/>
            <person name="Reinhardt R."/>
        </authorList>
    </citation>
    <scope>NUCLEOTIDE SEQUENCE [LARGE SCALE GENOMIC DNA]</scope>
    <source>
        <strain evidence="8">DSM 10527 / NCIMB 13988 / SH1</strain>
    </source>
</reference>
<keyword evidence="4" id="KW-0106">Calcium</keyword>
<dbReference type="FunFam" id="3.40.720.10:FF:000087">
    <property type="entry name" value="Arylsulfatase B"/>
    <property type="match status" value="1"/>
</dbReference>
<dbReference type="PANTHER" id="PTHR42693:SF53">
    <property type="entry name" value="ENDO-4-O-SULFATASE"/>
    <property type="match status" value="1"/>
</dbReference>
<evidence type="ECO:0000256" key="2">
    <source>
        <dbReference type="ARBA" id="ARBA00022723"/>
    </source>
</evidence>
<sequence length="520" mass="57450">MVSNKLCPSDFPPSSSNPAPANMPATNFAAVSRFVFLPLIFVFATEASRAAESTPPNIVVILADDMGYGDMGCMGSQTLQTPNLDRLAESGVLCSQAYVASAVCSPSRAGLLTSRDPRRFGYEGNLNASDENYATRPELLGLPTSEKTLADHLGAAGYATALIGKWHLGMGEMHHPNRRGFDHFCGMLTGSHHYFPATMKHVIERNGKRVDDFSSEYLTDFFTDEGLRFIDQHKSANPDQPWFVFFSYNAPHTPMHATEADLARFANIQNQKRRTYAAMMYALDRGVGRIREHLEETGQWENTLLVFFSDNGGATNNGSWNGPLRGVKGSMREGGIRVPMIWTWPAKFPAGVLYDGVVSSLDLLPTFCSAAGAEPLALADPMSHEDASNRKRMNRLSGTHDGIDMAPHLADGSEPPNRRLYWRLQGQAAILDGTDKLLRPSHRPAELFEVSTDVSESHDLSAQNPSRFRELYDELGAWESMLTTVPLWGSSPYWSGQSAKHYDAWEPRPEPETTTSKEPQ</sequence>
<evidence type="ECO:0000313" key="8">
    <source>
        <dbReference type="Proteomes" id="UP000001025"/>
    </source>
</evidence>
<dbReference type="InterPro" id="IPR000917">
    <property type="entry name" value="Sulfatase_N"/>
</dbReference>
<dbReference type="InterPro" id="IPR050738">
    <property type="entry name" value="Sulfatase"/>
</dbReference>
<keyword evidence="3 7" id="KW-0378">Hydrolase</keyword>
<dbReference type="SUPFAM" id="SSF53649">
    <property type="entry name" value="Alkaline phosphatase-like"/>
    <property type="match status" value="1"/>
</dbReference>
<dbReference type="AlphaFoldDB" id="Q7UYW3"/>
<dbReference type="OrthoDB" id="9783154at2"/>
<evidence type="ECO:0000313" key="7">
    <source>
        <dbReference type="EMBL" id="CAD71528.1"/>
    </source>
</evidence>
<comment type="similarity">
    <text evidence="1">Belongs to the sulfatase family.</text>
</comment>
<protein>
    <submittedName>
        <fullName evidence="7">Arylsulfatase B</fullName>
        <ecNumber evidence="7">3.1.6.12</ecNumber>
    </submittedName>
</protein>
<dbReference type="eggNOG" id="COG3119">
    <property type="taxonomic scope" value="Bacteria"/>
</dbReference>
<dbReference type="HOGENOM" id="CLU_006332_10_4_0"/>
<dbReference type="EC" id="3.1.6.12" evidence="7"/>
<dbReference type="InParanoid" id="Q7UYW3"/>
<dbReference type="GO" id="GO:0004065">
    <property type="term" value="F:arylsulfatase activity"/>
    <property type="evidence" value="ECO:0000318"/>
    <property type="project" value="GO_Central"/>
</dbReference>
<feature type="compositionally biased region" description="Basic and acidic residues" evidence="5">
    <location>
        <begin position="500"/>
        <end position="511"/>
    </location>
</feature>
<dbReference type="InterPro" id="IPR017850">
    <property type="entry name" value="Alkaline_phosphatase_core_sf"/>
</dbReference>
<evidence type="ECO:0000256" key="1">
    <source>
        <dbReference type="ARBA" id="ARBA00008779"/>
    </source>
</evidence>
<dbReference type="GO" id="GO:0003943">
    <property type="term" value="F:N-acetylgalactosamine-4-sulfatase activity"/>
    <property type="evidence" value="ECO:0007669"/>
    <property type="project" value="UniProtKB-EC"/>
</dbReference>
<dbReference type="EMBL" id="BX294133">
    <property type="protein sequence ID" value="CAD71528.1"/>
    <property type="molecule type" value="Genomic_DNA"/>
</dbReference>
<dbReference type="Proteomes" id="UP000001025">
    <property type="component" value="Chromosome"/>
</dbReference>
<accession>Q7UYW3</accession>